<comment type="similarity">
    <text evidence="1 5">Belongs to the NOP53 family.</text>
</comment>
<name>A0A8K0JHB6_9TREE</name>
<dbReference type="Proteomes" id="UP000812966">
    <property type="component" value="Unassembled WGS sequence"/>
</dbReference>
<feature type="compositionally biased region" description="Basic and acidic residues" evidence="6">
    <location>
        <begin position="310"/>
        <end position="320"/>
    </location>
</feature>
<feature type="compositionally biased region" description="Basic and acidic residues" evidence="6">
    <location>
        <begin position="441"/>
        <end position="454"/>
    </location>
</feature>
<sequence>MTPTIKSKGKTSEIGAPAQFKQANRKGKKAWRKNIDIQPEETAMEEARAEERVTGGKAGGSYIDQMFTIDTTGDEMVAKRIKKPRTLRSLEILQKRSAVPALTSKPVHAASKPYKPKVTAADKERLLRIARKGQVGADGSGMGSAIVAKQKQEDLRDVWTERELEAERLAAIKGKWEENLKEMPLPNVPTTLQQQRQVQSATAQTKSVPIPNAGTSYNPRLEAHQALIDEAVRQEVETMRKEQEAQDKVERYKKVLENRREMAKINGTELSGGMLVASGDPEAMAESAGLEIEDVEFEVSQASKTTKRKTQADRNKAKRRIEERRIAKQAATVQAQKKAMQTLANLQKKVENTLTSRKEVLAARRAALEAKQLVGYQGGEKIGKHKVLSGNVDVQLGEDLSENMREVKPEGNLFRDRFRALQSRTLLEPRVRQLPKRHTGRTKEYEKHAWKRFE</sequence>
<protein>
    <recommendedName>
        <fullName evidence="2 5">Ribosome biogenesis protein NOP53</fullName>
    </recommendedName>
</protein>
<feature type="region of interest" description="Disordered" evidence="6">
    <location>
        <begin position="435"/>
        <end position="454"/>
    </location>
</feature>
<dbReference type="Pfam" id="PF07767">
    <property type="entry name" value="Nop53"/>
    <property type="match status" value="1"/>
</dbReference>
<dbReference type="GO" id="GO:0000027">
    <property type="term" value="P:ribosomal large subunit assembly"/>
    <property type="evidence" value="ECO:0007669"/>
    <property type="project" value="UniProtKB-UniRule"/>
</dbReference>
<comment type="subcellular location">
    <subcellularLocation>
        <location evidence="5">Nucleus</location>
        <location evidence="5">Nucleolus</location>
    </subcellularLocation>
    <subcellularLocation>
        <location evidence="5">Nucleus</location>
        <location evidence="5">Nucleoplasm</location>
    </subcellularLocation>
</comment>
<comment type="function">
    <text evidence="5">May play a role in ribosome biogenesis.</text>
</comment>
<dbReference type="AlphaFoldDB" id="A0A8K0JHB6"/>
<dbReference type="InterPro" id="IPR011687">
    <property type="entry name" value="Nop53/GLTSCR2"/>
</dbReference>
<dbReference type="PANTHER" id="PTHR14211:SF7">
    <property type="entry name" value="RIBOSOME BIOGENESIS PROTEIN NOP53"/>
    <property type="match status" value="1"/>
</dbReference>
<evidence type="ECO:0000256" key="6">
    <source>
        <dbReference type="SAM" id="MobiDB-lite"/>
    </source>
</evidence>
<reference evidence="7" key="1">
    <citation type="submission" date="2020-04" db="EMBL/GenBank/DDBJ databases">
        <title>Analysis of mating type loci in Filobasidium floriforme.</title>
        <authorList>
            <person name="Nowrousian M."/>
        </authorList>
    </citation>
    <scope>NUCLEOTIDE SEQUENCE</scope>
    <source>
        <strain evidence="7">CBS 6242</strain>
    </source>
</reference>
<dbReference type="EMBL" id="JABELV010000181">
    <property type="protein sequence ID" value="KAG7528472.1"/>
    <property type="molecule type" value="Genomic_DNA"/>
</dbReference>
<dbReference type="GO" id="GO:0006364">
    <property type="term" value="P:rRNA processing"/>
    <property type="evidence" value="ECO:0007669"/>
    <property type="project" value="TreeGrafter"/>
</dbReference>
<dbReference type="GO" id="GO:0008097">
    <property type="term" value="F:5S rRNA binding"/>
    <property type="evidence" value="ECO:0007669"/>
    <property type="project" value="TreeGrafter"/>
</dbReference>
<evidence type="ECO:0000256" key="4">
    <source>
        <dbReference type="ARBA" id="ARBA00023242"/>
    </source>
</evidence>
<evidence type="ECO:0000313" key="7">
    <source>
        <dbReference type="EMBL" id="KAG7528472.1"/>
    </source>
</evidence>
<dbReference type="OrthoDB" id="5072at2759"/>
<evidence type="ECO:0000313" key="8">
    <source>
        <dbReference type="Proteomes" id="UP000812966"/>
    </source>
</evidence>
<keyword evidence="3 5" id="KW-0690">Ribosome biogenesis</keyword>
<feature type="region of interest" description="Disordered" evidence="6">
    <location>
        <begin position="1"/>
        <end position="31"/>
    </location>
</feature>
<dbReference type="GO" id="GO:0005730">
    <property type="term" value="C:nucleolus"/>
    <property type="evidence" value="ECO:0007669"/>
    <property type="project" value="UniProtKB-SubCell"/>
</dbReference>
<keyword evidence="8" id="KW-1185">Reference proteome</keyword>
<comment type="caution">
    <text evidence="7">The sequence shown here is derived from an EMBL/GenBank/DDBJ whole genome shotgun (WGS) entry which is preliminary data.</text>
</comment>
<dbReference type="GO" id="GO:0005654">
    <property type="term" value="C:nucleoplasm"/>
    <property type="evidence" value="ECO:0007669"/>
    <property type="project" value="UniProtKB-SubCell"/>
</dbReference>
<dbReference type="PANTHER" id="PTHR14211">
    <property type="entry name" value="GLIOMA SUPPRESSOR CANDIDATE REGION GENE 2"/>
    <property type="match status" value="1"/>
</dbReference>
<organism evidence="7 8">
    <name type="scientific">Filobasidium floriforme</name>
    <dbReference type="NCBI Taxonomy" id="5210"/>
    <lineage>
        <taxon>Eukaryota</taxon>
        <taxon>Fungi</taxon>
        <taxon>Dikarya</taxon>
        <taxon>Basidiomycota</taxon>
        <taxon>Agaricomycotina</taxon>
        <taxon>Tremellomycetes</taxon>
        <taxon>Filobasidiales</taxon>
        <taxon>Filobasidiaceae</taxon>
        <taxon>Filobasidium</taxon>
    </lineage>
</organism>
<proteinExistence type="inferred from homology"/>
<gene>
    <name evidence="7" type="ORF">FFLO_06126</name>
</gene>
<keyword evidence="4 5" id="KW-0539">Nucleus</keyword>
<evidence type="ECO:0000256" key="1">
    <source>
        <dbReference type="ARBA" id="ARBA00008838"/>
    </source>
</evidence>
<evidence type="ECO:0000256" key="2">
    <source>
        <dbReference type="ARBA" id="ARBA00018339"/>
    </source>
</evidence>
<evidence type="ECO:0000256" key="5">
    <source>
        <dbReference type="PIRNR" id="PIRNR017302"/>
    </source>
</evidence>
<feature type="region of interest" description="Disordered" evidence="6">
    <location>
        <begin position="301"/>
        <end position="320"/>
    </location>
</feature>
<evidence type="ECO:0000256" key="3">
    <source>
        <dbReference type="ARBA" id="ARBA00022517"/>
    </source>
</evidence>
<accession>A0A8K0JHB6</accession>
<dbReference type="PIRSF" id="PIRSF017302">
    <property type="entry name" value="Gltscr2"/>
    <property type="match status" value="1"/>
</dbReference>